<gene>
    <name evidence="1" type="ORF">Airi01_079640</name>
    <name evidence="2" type="ORF">Airi02_063280</name>
</gene>
<dbReference type="RefSeq" id="WP_285578209.1">
    <property type="nucleotide sequence ID" value="NZ_BSTJ01000012.1"/>
</dbReference>
<reference evidence="2" key="2">
    <citation type="submission" date="2023-03" db="EMBL/GenBank/DDBJ databases">
        <title>Actinoallomurus iriomotensis NBRC 103684.</title>
        <authorList>
            <person name="Ichikawa N."/>
            <person name="Sato H."/>
            <person name="Tonouchi N."/>
        </authorList>
    </citation>
    <scope>NUCLEOTIDE SEQUENCE</scope>
    <source>
        <strain evidence="2">NBRC 103684</strain>
    </source>
</reference>
<dbReference type="InterPro" id="IPR043758">
    <property type="entry name" value="DUF5703"/>
</dbReference>
<dbReference type="EMBL" id="BSTJ01000012">
    <property type="protein sequence ID" value="GLY79697.1"/>
    <property type="molecule type" value="Genomic_DNA"/>
</dbReference>
<evidence type="ECO:0000313" key="2">
    <source>
        <dbReference type="EMBL" id="GLY88399.1"/>
    </source>
</evidence>
<accession>A0A9W6RT84</accession>
<sequence length="61" mass="7326">MLEYSYLVLRLPRGTTRDAARQILVEHAEHGGWELVRVRVYPDGRRRIQLRRKVIRAKRTL</sequence>
<dbReference type="Pfam" id="PF18963">
    <property type="entry name" value="DUF5703"/>
    <property type="match status" value="1"/>
</dbReference>
<dbReference type="EMBL" id="BSTK01000010">
    <property type="protein sequence ID" value="GLY88399.1"/>
    <property type="molecule type" value="Genomic_DNA"/>
</dbReference>
<proteinExistence type="predicted"/>
<evidence type="ECO:0000313" key="1">
    <source>
        <dbReference type="EMBL" id="GLY79697.1"/>
    </source>
</evidence>
<evidence type="ECO:0000313" key="3">
    <source>
        <dbReference type="Proteomes" id="UP001165074"/>
    </source>
</evidence>
<dbReference type="Proteomes" id="UP001165074">
    <property type="component" value="Unassembled WGS sequence"/>
</dbReference>
<evidence type="ECO:0000313" key="4">
    <source>
        <dbReference type="Proteomes" id="UP001165135"/>
    </source>
</evidence>
<dbReference type="Proteomes" id="UP001165135">
    <property type="component" value="Unassembled WGS sequence"/>
</dbReference>
<keyword evidence="3" id="KW-1185">Reference proteome</keyword>
<organism evidence="1 4">
    <name type="scientific">Actinoallomurus iriomotensis</name>
    <dbReference type="NCBI Taxonomy" id="478107"/>
    <lineage>
        <taxon>Bacteria</taxon>
        <taxon>Bacillati</taxon>
        <taxon>Actinomycetota</taxon>
        <taxon>Actinomycetes</taxon>
        <taxon>Streptosporangiales</taxon>
        <taxon>Thermomonosporaceae</taxon>
        <taxon>Actinoallomurus</taxon>
    </lineage>
</organism>
<dbReference type="AlphaFoldDB" id="A0A9W6RT84"/>
<comment type="caution">
    <text evidence="1">The sequence shown here is derived from an EMBL/GenBank/DDBJ whole genome shotgun (WGS) entry which is preliminary data.</text>
</comment>
<reference evidence="1" key="1">
    <citation type="submission" date="2023-03" db="EMBL/GenBank/DDBJ databases">
        <title>Actinoallomurus iriomotensis NBRC 103681.</title>
        <authorList>
            <person name="Ichikawa N."/>
            <person name="Sato H."/>
            <person name="Tonouchi N."/>
        </authorList>
    </citation>
    <scope>NUCLEOTIDE SEQUENCE</scope>
    <source>
        <strain evidence="1">NBRC 103681</strain>
    </source>
</reference>
<name>A0A9W6RT84_9ACTN</name>
<protein>
    <submittedName>
        <fullName evidence="1">Uncharacterized protein</fullName>
    </submittedName>
</protein>